<evidence type="ECO:0000259" key="9">
    <source>
        <dbReference type="Pfam" id="PF13614"/>
    </source>
</evidence>
<dbReference type="InterPro" id="IPR025669">
    <property type="entry name" value="AAA_dom"/>
</dbReference>
<feature type="domain" description="Tyrosine-protein kinase G-rich" evidence="10">
    <location>
        <begin position="412"/>
        <end position="481"/>
    </location>
</feature>
<gene>
    <name evidence="11" type="ordered locus">Isop_3039</name>
</gene>
<dbReference type="AlphaFoldDB" id="E8R394"/>
<feature type="compositionally biased region" description="Acidic residues" evidence="7">
    <location>
        <begin position="751"/>
        <end position="780"/>
    </location>
</feature>
<sequence>MDRELLPARTRGEMGDSPSPRPHHPTSPALPAWALDFHDTSSVTSVNPNGSSKTLADYLRALRQRWGVTLALAILLFVPGAVYTVRKAPVYRAEAILEVQPSSNDPNLSSILAHKVGGEPQPLDDRFLPNAVAYLKSRPMASQVASILTAAREVPNGADPFKDLIDNLSVKAIPNSNYIALSLDGTDPSWITKMLNTLIESYAERVGREQANTLDGALLAGTKLVEERRAAIQKLEEEASAALQASDSLDPSGESLLRSELTIATTLLLSEQNRLTSLEDQLALRRMSPTRTLDERSMIARNRIERLEDENEKISRAILSIQGRAKDVLFEPKTRELKLRLDQNRQEIERLEARMRKGLPEDEETALEKRGEAIRAGIEKHIAQLREEIARINKRMQEERPAQQAYLNKIKQRDLESKNLMETQQKLNELRALAGALKSKNPVKIVSRAMEPEEPVKPSKKLYLALFAMFGLVGGVGLVCLMEHLDHTIRAPEPVMAGLRLPVLGMIPRVARTQETTRGGHVWTASAPLSIAADAFRNLRAGLIGSEEERPLTSLLIASAGPGEGKSTVALNLATACARAGERTLLIDLDFRRPSLGAVFGVGPDDPGIIDVLRGDRPWQKVVVRTELPQLDFLPSGDVAGVPVEVLGTRELKQALASARGHYDRIILDGPALLGLADGRLLGRMVDGALLVIRSGTQTLQSLRRARMMLDQSRVPVLGAALNQMRAVELDWTRPASPILTAVALRPSDADPLEPSDTFDDEFTDDELNGVTPDEDDVNQDLDPTTARDDSTPDCSSETILDSQANPVVSAAGSGNPGDCHSATVI</sequence>
<dbReference type="RefSeq" id="WP_013565892.1">
    <property type="nucleotide sequence ID" value="NC_014962.1"/>
</dbReference>
<keyword evidence="2" id="KW-0547">Nucleotide-binding</keyword>
<dbReference type="HOGENOM" id="CLU_009912_2_1_0"/>
<dbReference type="Proteomes" id="UP000008631">
    <property type="component" value="Chromosome"/>
</dbReference>
<feature type="transmembrane region" description="Helical" evidence="8">
    <location>
        <begin position="66"/>
        <end position="85"/>
    </location>
</feature>
<evidence type="ECO:0000256" key="2">
    <source>
        <dbReference type="ARBA" id="ARBA00022741"/>
    </source>
</evidence>
<keyword evidence="8" id="KW-0472">Membrane</keyword>
<keyword evidence="3" id="KW-0418">Kinase</keyword>
<organism evidence="11 12">
    <name type="scientific">Isosphaera pallida (strain ATCC 43644 / DSM 9630 / IS1B)</name>
    <dbReference type="NCBI Taxonomy" id="575540"/>
    <lineage>
        <taxon>Bacteria</taxon>
        <taxon>Pseudomonadati</taxon>
        <taxon>Planctomycetota</taxon>
        <taxon>Planctomycetia</taxon>
        <taxon>Isosphaerales</taxon>
        <taxon>Isosphaeraceae</taxon>
        <taxon>Isosphaera</taxon>
    </lineage>
</organism>
<dbReference type="EC" id="2.7.10.2" evidence="11"/>
<accession>E8R394</accession>
<name>E8R394_ISOPI</name>
<proteinExistence type="predicted"/>
<feature type="region of interest" description="Disordered" evidence="7">
    <location>
        <begin position="1"/>
        <end position="30"/>
    </location>
</feature>
<feature type="coiled-coil region" evidence="6">
    <location>
        <begin position="290"/>
        <end position="440"/>
    </location>
</feature>
<dbReference type="OrthoDB" id="9794577at2"/>
<dbReference type="eggNOG" id="COG3206">
    <property type="taxonomic scope" value="Bacteria"/>
</dbReference>
<feature type="compositionally biased region" description="Basic and acidic residues" evidence="7">
    <location>
        <begin position="1"/>
        <end position="14"/>
    </location>
</feature>
<evidence type="ECO:0000256" key="8">
    <source>
        <dbReference type="SAM" id="Phobius"/>
    </source>
</evidence>
<dbReference type="FunCoup" id="E8R394">
    <property type="interactions" value="246"/>
</dbReference>
<dbReference type="PANTHER" id="PTHR32309">
    <property type="entry name" value="TYROSINE-PROTEIN KINASE"/>
    <property type="match status" value="1"/>
</dbReference>
<keyword evidence="6" id="KW-0175">Coiled coil</keyword>
<keyword evidence="8" id="KW-0812">Transmembrane</keyword>
<protein>
    <submittedName>
        <fullName evidence="11">Capsular exopolysaccharide family</fullName>
        <ecNumber evidence="11">2.7.10.2</ecNumber>
    </submittedName>
</protein>
<dbReference type="KEGG" id="ipa:Isop_3039"/>
<dbReference type="PANTHER" id="PTHR32309:SF31">
    <property type="entry name" value="CAPSULAR EXOPOLYSACCHARIDE FAMILY"/>
    <property type="match status" value="1"/>
</dbReference>
<dbReference type="Pfam" id="PF13807">
    <property type="entry name" value="GNVR"/>
    <property type="match status" value="1"/>
</dbReference>
<reference key="1">
    <citation type="submission" date="2010-11" db="EMBL/GenBank/DDBJ databases">
        <title>The complete sequence of chromosome of Isophaera pallida ATCC 43644.</title>
        <authorList>
            <consortium name="US DOE Joint Genome Institute (JGI-PGF)"/>
            <person name="Lucas S."/>
            <person name="Copeland A."/>
            <person name="Lapidus A."/>
            <person name="Bruce D."/>
            <person name="Goodwin L."/>
            <person name="Pitluck S."/>
            <person name="Kyrpides N."/>
            <person name="Mavromatis K."/>
            <person name="Pagani I."/>
            <person name="Ivanova N."/>
            <person name="Saunders E."/>
            <person name="Brettin T."/>
            <person name="Detter J.C."/>
            <person name="Han C."/>
            <person name="Tapia R."/>
            <person name="Land M."/>
            <person name="Hauser L."/>
            <person name="Markowitz V."/>
            <person name="Cheng J.-F."/>
            <person name="Hugenholtz P."/>
            <person name="Woyke T."/>
            <person name="Wu D."/>
            <person name="Eisen J.A."/>
        </authorList>
    </citation>
    <scope>NUCLEOTIDE SEQUENCE</scope>
    <source>
        <strain>ATCC 43644</strain>
    </source>
</reference>
<keyword evidence="4" id="KW-0067">ATP-binding</keyword>
<dbReference type="GO" id="GO:0004715">
    <property type="term" value="F:non-membrane spanning protein tyrosine kinase activity"/>
    <property type="evidence" value="ECO:0007669"/>
    <property type="project" value="UniProtKB-EC"/>
</dbReference>
<dbReference type="STRING" id="575540.Isop_3039"/>
<evidence type="ECO:0000259" key="10">
    <source>
        <dbReference type="Pfam" id="PF13807"/>
    </source>
</evidence>
<dbReference type="InParanoid" id="E8R394"/>
<dbReference type="CDD" id="cd05387">
    <property type="entry name" value="BY-kinase"/>
    <property type="match status" value="1"/>
</dbReference>
<evidence type="ECO:0000256" key="1">
    <source>
        <dbReference type="ARBA" id="ARBA00022679"/>
    </source>
</evidence>
<feature type="domain" description="AAA" evidence="9">
    <location>
        <begin position="563"/>
        <end position="677"/>
    </location>
</feature>
<dbReference type="GO" id="GO:0005524">
    <property type="term" value="F:ATP binding"/>
    <property type="evidence" value="ECO:0007669"/>
    <property type="project" value="UniProtKB-KW"/>
</dbReference>
<dbReference type="EMBL" id="CP002353">
    <property type="protein sequence ID" value="ADV63604.1"/>
    <property type="molecule type" value="Genomic_DNA"/>
</dbReference>
<feature type="region of interest" description="Disordered" evidence="7">
    <location>
        <begin position="747"/>
        <end position="826"/>
    </location>
</feature>
<dbReference type="Gene3D" id="3.40.50.300">
    <property type="entry name" value="P-loop containing nucleotide triphosphate hydrolases"/>
    <property type="match status" value="1"/>
</dbReference>
<reference evidence="11 12" key="2">
    <citation type="journal article" date="2011" name="Stand. Genomic Sci.">
        <title>Complete genome sequence of Isosphaera pallida type strain (IS1B).</title>
        <authorList>
            <consortium name="US DOE Joint Genome Institute (JGI-PGF)"/>
            <person name="Goker M."/>
            <person name="Cleland D."/>
            <person name="Saunders E."/>
            <person name="Lapidus A."/>
            <person name="Nolan M."/>
            <person name="Lucas S."/>
            <person name="Hammon N."/>
            <person name="Deshpande S."/>
            <person name="Cheng J.F."/>
            <person name="Tapia R."/>
            <person name="Han C."/>
            <person name="Goodwin L."/>
            <person name="Pitluck S."/>
            <person name="Liolios K."/>
            <person name="Pagani I."/>
            <person name="Ivanova N."/>
            <person name="Mavromatis K."/>
            <person name="Pati A."/>
            <person name="Chen A."/>
            <person name="Palaniappan K."/>
            <person name="Land M."/>
            <person name="Hauser L."/>
            <person name="Chang Y.J."/>
            <person name="Jeffries C.D."/>
            <person name="Detter J.C."/>
            <person name="Beck B."/>
            <person name="Woyke T."/>
            <person name="Bristow J."/>
            <person name="Eisen J.A."/>
            <person name="Markowitz V."/>
            <person name="Hugenholtz P."/>
            <person name="Kyrpides N.C."/>
            <person name="Klenk H.P."/>
        </authorList>
    </citation>
    <scope>NUCLEOTIDE SEQUENCE [LARGE SCALE GENOMIC DNA]</scope>
    <source>
        <strain evidence="12">ATCC 43644 / DSM 9630 / IS1B</strain>
    </source>
</reference>
<evidence type="ECO:0000256" key="3">
    <source>
        <dbReference type="ARBA" id="ARBA00022777"/>
    </source>
</evidence>
<dbReference type="SUPFAM" id="SSF52540">
    <property type="entry name" value="P-loop containing nucleoside triphosphate hydrolases"/>
    <property type="match status" value="1"/>
</dbReference>
<dbReference type="InterPro" id="IPR032807">
    <property type="entry name" value="GNVR"/>
</dbReference>
<evidence type="ECO:0000313" key="11">
    <source>
        <dbReference type="EMBL" id="ADV63604.1"/>
    </source>
</evidence>
<dbReference type="InterPro" id="IPR050445">
    <property type="entry name" value="Bact_polysacc_biosynth/exp"/>
</dbReference>
<evidence type="ECO:0000256" key="6">
    <source>
        <dbReference type="SAM" id="Coils"/>
    </source>
</evidence>
<keyword evidence="1 11" id="KW-0808">Transferase</keyword>
<dbReference type="InterPro" id="IPR027417">
    <property type="entry name" value="P-loop_NTPase"/>
</dbReference>
<feature type="compositionally biased region" description="Polar residues" evidence="7">
    <location>
        <begin position="793"/>
        <end position="807"/>
    </location>
</feature>
<evidence type="ECO:0000256" key="5">
    <source>
        <dbReference type="ARBA" id="ARBA00023137"/>
    </source>
</evidence>
<dbReference type="NCBIfam" id="TIGR01007">
    <property type="entry name" value="eps_fam"/>
    <property type="match status" value="1"/>
</dbReference>
<keyword evidence="8" id="KW-1133">Transmembrane helix</keyword>
<dbReference type="eggNOG" id="COG0489">
    <property type="taxonomic scope" value="Bacteria"/>
</dbReference>
<keyword evidence="12" id="KW-1185">Reference proteome</keyword>
<dbReference type="Pfam" id="PF13614">
    <property type="entry name" value="AAA_31"/>
    <property type="match status" value="1"/>
</dbReference>
<evidence type="ECO:0000313" key="12">
    <source>
        <dbReference type="Proteomes" id="UP000008631"/>
    </source>
</evidence>
<keyword evidence="5" id="KW-0829">Tyrosine-protein kinase</keyword>
<dbReference type="InterPro" id="IPR005702">
    <property type="entry name" value="Wzc-like_C"/>
</dbReference>
<evidence type="ECO:0000256" key="4">
    <source>
        <dbReference type="ARBA" id="ARBA00022840"/>
    </source>
</evidence>
<evidence type="ECO:0000256" key="7">
    <source>
        <dbReference type="SAM" id="MobiDB-lite"/>
    </source>
</evidence>